<feature type="transmembrane region" description="Helical" evidence="5">
    <location>
        <begin position="176"/>
        <end position="200"/>
    </location>
</feature>
<keyword evidence="4 5" id="KW-0472">Membrane</keyword>
<feature type="transmembrane region" description="Helical" evidence="5">
    <location>
        <begin position="345"/>
        <end position="365"/>
    </location>
</feature>
<keyword evidence="3 5" id="KW-1133">Transmembrane helix</keyword>
<sequence length="471" mass="48014">MRNDPGSSTAPLAPPPARLQKLPLLVLLAGTFMVVLDFFIVNVALPSMQHELHASDGALQLVVAGYGVANAAGLITGGRLGDLFGRRRMFMLGLLLFTLASLACGLAPNAHVLVAARIAQGLAGAVLQPQVLATLGLLYAGPARAKAFAAYGIALGLGAALGQLIGGLLIDLGPAALGWRGCFLINLPIGLAALLLAPRVIPELPASRGSRLDLPGAVLAGLACVSVVWPLVEGRDQGWPLWSVLLLLAALPLGASFVWRQRRAADPLVQPALLAQRGFRAGLLATFVFYAGNASQYFVLALYLQQGRGLAPLASGLVFTCLAGGFFAASLAAPRLAARFGGAPIARGALLLALGHALQLANVLWGGEWSLVLMLPVLVLQGVGLGVVMAPLVSAVLAGLPPQHAGVGSGVLATVQQVGNAVGVALVGVVFYGVLARADHGEAFAASLACLAASALLVAALYRRVVAAARA</sequence>
<dbReference type="Proteomes" id="UP000541185">
    <property type="component" value="Unassembled WGS sequence"/>
</dbReference>
<comment type="subcellular location">
    <subcellularLocation>
        <location evidence="1">Membrane</location>
        <topology evidence="1">Multi-pass membrane protein</topology>
    </subcellularLocation>
</comment>
<dbReference type="SUPFAM" id="SSF103473">
    <property type="entry name" value="MFS general substrate transporter"/>
    <property type="match status" value="1"/>
</dbReference>
<feature type="domain" description="Major facilitator superfamily (MFS) profile" evidence="6">
    <location>
        <begin position="23"/>
        <end position="466"/>
    </location>
</feature>
<evidence type="ECO:0000256" key="3">
    <source>
        <dbReference type="ARBA" id="ARBA00022989"/>
    </source>
</evidence>
<dbReference type="PROSITE" id="PS50850">
    <property type="entry name" value="MFS"/>
    <property type="match status" value="1"/>
</dbReference>
<feature type="transmembrane region" description="Helical" evidence="5">
    <location>
        <begin position="444"/>
        <end position="462"/>
    </location>
</feature>
<dbReference type="AlphaFoldDB" id="A0A848H2X1"/>
<evidence type="ECO:0000256" key="1">
    <source>
        <dbReference type="ARBA" id="ARBA00004141"/>
    </source>
</evidence>
<feature type="transmembrane region" description="Helical" evidence="5">
    <location>
        <begin position="418"/>
        <end position="438"/>
    </location>
</feature>
<dbReference type="InterPro" id="IPR011701">
    <property type="entry name" value="MFS"/>
</dbReference>
<comment type="caution">
    <text evidence="7">The sequence shown here is derived from an EMBL/GenBank/DDBJ whole genome shotgun (WGS) entry which is preliminary data.</text>
</comment>
<dbReference type="PRINTS" id="PR01036">
    <property type="entry name" value="TCRTETB"/>
</dbReference>
<dbReference type="GO" id="GO:0022857">
    <property type="term" value="F:transmembrane transporter activity"/>
    <property type="evidence" value="ECO:0007669"/>
    <property type="project" value="InterPro"/>
</dbReference>
<feature type="transmembrane region" description="Helical" evidence="5">
    <location>
        <begin position="24"/>
        <end position="45"/>
    </location>
</feature>
<keyword evidence="8" id="KW-1185">Reference proteome</keyword>
<feature type="transmembrane region" description="Helical" evidence="5">
    <location>
        <begin position="57"/>
        <end position="77"/>
    </location>
</feature>
<dbReference type="Gene3D" id="1.20.1720.10">
    <property type="entry name" value="Multidrug resistance protein D"/>
    <property type="match status" value="1"/>
</dbReference>
<feature type="transmembrane region" description="Helical" evidence="5">
    <location>
        <begin position="281"/>
        <end position="304"/>
    </location>
</feature>
<feature type="transmembrane region" description="Helical" evidence="5">
    <location>
        <begin position="148"/>
        <end position="170"/>
    </location>
</feature>
<dbReference type="PANTHER" id="PTHR42718:SF39">
    <property type="entry name" value="ACTINORHODIN TRANSPORTER-RELATED"/>
    <property type="match status" value="1"/>
</dbReference>
<dbReference type="PANTHER" id="PTHR42718">
    <property type="entry name" value="MAJOR FACILITATOR SUPERFAMILY MULTIDRUG TRANSPORTER MFSC"/>
    <property type="match status" value="1"/>
</dbReference>
<evidence type="ECO:0000313" key="8">
    <source>
        <dbReference type="Proteomes" id="UP000541185"/>
    </source>
</evidence>
<protein>
    <submittedName>
        <fullName evidence="7">MFS transporter</fullName>
    </submittedName>
</protein>
<reference evidence="7 8" key="1">
    <citation type="submission" date="2020-04" db="EMBL/GenBank/DDBJ databases">
        <title>Ramlibacter sp. G-1-2-2 isolated from soil.</title>
        <authorList>
            <person name="Dahal R.H."/>
        </authorList>
    </citation>
    <scope>NUCLEOTIDE SEQUENCE [LARGE SCALE GENOMIC DNA]</scope>
    <source>
        <strain evidence="7 8">G-1-2-2</strain>
    </source>
</reference>
<feature type="transmembrane region" description="Helical" evidence="5">
    <location>
        <begin position="310"/>
        <end position="333"/>
    </location>
</feature>
<dbReference type="GO" id="GO:0016020">
    <property type="term" value="C:membrane"/>
    <property type="evidence" value="ECO:0007669"/>
    <property type="project" value="UniProtKB-SubCell"/>
</dbReference>
<feature type="transmembrane region" description="Helical" evidence="5">
    <location>
        <begin position="89"/>
        <end position="110"/>
    </location>
</feature>
<dbReference type="EMBL" id="JABBFX010000001">
    <property type="protein sequence ID" value="NML44052.1"/>
    <property type="molecule type" value="Genomic_DNA"/>
</dbReference>
<proteinExistence type="predicted"/>
<feature type="transmembrane region" description="Helical" evidence="5">
    <location>
        <begin position="238"/>
        <end position="260"/>
    </location>
</feature>
<dbReference type="InterPro" id="IPR036259">
    <property type="entry name" value="MFS_trans_sf"/>
</dbReference>
<accession>A0A848H2X1</accession>
<feature type="transmembrane region" description="Helical" evidence="5">
    <location>
        <begin position="371"/>
        <end position="397"/>
    </location>
</feature>
<evidence type="ECO:0000313" key="7">
    <source>
        <dbReference type="EMBL" id="NML44052.1"/>
    </source>
</evidence>
<dbReference type="CDD" id="cd17321">
    <property type="entry name" value="MFS_MMR_MDR_like"/>
    <property type="match status" value="1"/>
</dbReference>
<dbReference type="Gene3D" id="1.20.1250.20">
    <property type="entry name" value="MFS general substrate transporter like domains"/>
    <property type="match status" value="1"/>
</dbReference>
<dbReference type="Pfam" id="PF07690">
    <property type="entry name" value="MFS_1"/>
    <property type="match status" value="1"/>
</dbReference>
<name>A0A848H2X1_9BURK</name>
<evidence type="ECO:0000256" key="2">
    <source>
        <dbReference type="ARBA" id="ARBA00022692"/>
    </source>
</evidence>
<keyword evidence="2 5" id="KW-0812">Transmembrane</keyword>
<feature type="transmembrane region" description="Helical" evidence="5">
    <location>
        <begin position="122"/>
        <end position="141"/>
    </location>
</feature>
<dbReference type="RefSeq" id="WP_169418217.1">
    <property type="nucleotide sequence ID" value="NZ_JABBFX010000001.1"/>
</dbReference>
<feature type="transmembrane region" description="Helical" evidence="5">
    <location>
        <begin position="212"/>
        <end position="232"/>
    </location>
</feature>
<organism evidence="7 8">
    <name type="scientific">Ramlibacter agri</name>
    <dbReference type="NCBI Taxonomy" id="2728837"/>
    <lineage>
        <taxon>Bacteria</taxon>
        <taxon>Pseudomonadati</taxon>
        <taxon>Pseudomonadota</taxon>
        <taxon>Betaproteobacteria</taxon>
        <taxon>Burkholderiales</taxon>
        <taxon>Comamonadaceae</taxon>
        <taxon>Ramlibacter</taxon>
    </lineage>
</organism>
<dbReference type="InterPro" id="IPR020846">
    <property type="entry name" value="MFS_dom"/>
</dbReference>
<evidence type="ECO:0000256" key="4">
    <source>
        <dbReference type="ARBA" id="ARBA00023136"/>
    </source>
</evidence>
<gene>
    <name evidence="7" type="ORF">HHL11_09855</name>
</gene>
<evidence type="ECO:0000259" key="6">
    <source>
        <dbReference type="PROSITE" id="PS50850"/>
    </source>
</evidence>
<evidence type="ECO:0000256" key="5">
    <source>
        <dbReference type="SAM" id="Phobius"/>
    </source>
</evidence>